<feature type="signal peptide" evidence="2">
    <location>
        <begin position="1"/>
        <end position="20"/>
    </location>
</feature>
<evidence type="ECO:0000313" key="4">
    <source>
        <dbReference type="Proteomes" id="UP000184387"/>
    </source>
</evidence>
<keyword evidence="4" id="KW-1185">Reference proteome</keyword>
<feature type="compositionally biased region" description="Basic and acidic residues" evidence="1">
    <location>
        <begin position="68"/>
        <end position="78"/>
    </location>
</feature>
<name>A0A1M6CMT1_9PROT</name>
<dbReference type="Proteomes" id="UP000184387">
    <property type="component" value="Unassembled WGS sequence"/>
</dbReference>
<feature type="region of interest" description="Disordered" evidence="1">
    <location>
        <begin position="66"/>
        <end position="93"/>
    </location>
</feature>
<feature type="chain" id="PRO_5013223310" evidence="2">
    <location>
        <begin position="21"/>
        <end position="133"/>
    </location>
</feature>
<protein>
    <submittedName>
        <fullName evidence="3">Uncharacterized protein</fullName>
    </submittedName>
</protein>
<reference evidence="3 4" key="1">
    <citation type="submission" date="2016-11" db="EMBL/GenBank/DDBJ databases">
        <authorList>
            <person name="Jaros S."/>
            <person name="Januszkiewicz K."/>
            <person name="Wedrychowicz H."/>
        </authorList>
    </citation>
    <scope>NUCLEOTIDE SEQUENCE [LARGE SCALE GENOMIC DNA]</scope>
    <source>
        <strain evidence="3 4">DSM 14916</strain>
    </source>
</reference>
<evidence type="ECO:0000313" key="3">
    <source>
        <dbReference type="EMBL" id="SHI62300.1"/>
    </source>
</evidence>
<gene>
    <name evidence="3" type="ORF">SAMN02745194_00757</name>
</gene>
<accession>A0A1M6CMT1</accession>
<proteinExistence type="predicted"/>
<evidence type="ECO:0000256" key="2">
    <source>
        <dbReference type="SAM" id="SignalP"/>
    </source>
</evidence>
<keyword evidence="2" id="KW-0732">Signal</keyword>
<dbReference type="RefSeq" id="WP_073131559.1">
    <property type="nucleotide sequence ID" value="NZ_FQZF01000003.1"/>
</dbReference>
<dbReference type="AlphaFoldDB" id="A0A1M6CMT1"/>
<evidence type="ECO:0000256" key="1">
    <source>
        <dbReference type="SAM" id="MobiDB-lite"/>
    </source>
</evidence>
<dbReference type="OrthoDB" id="7274433at2"/>
<dbReference type="EMBL" id="FQZF01000003">
    <property type="protein sequence ID" value="SHI62300.1"/>
    <property type="molecule type" value="Genomic_DNA"/>
</dbReference>
<sequence length="133" mass="14354">MMRRALPLLGLLLLPGCLGATSGYGPQSYGSQGYGSSGYGQRGRCDTGFSVVNQSGATVQELYFNPSSRRDWGPDRLGRNQLPPGRSTSYRASSEAPHDFRVVWENGRASELRHVDVCAVSTITVTRSGLRAS</sequence>
<organism evidence="3 4">
    <name type="scientific">Muricoccus roseus</name>
    <dbReference type="NCBI Taxonomy" id="198092"/>
    <lineage>
        <taxon>Bacteria</taxon>
        <taxon>Pseudomonadati</taxon>
        <taxon>Pseudomonadota</taxon>
        <taxon>Alphaproteobacteria</taxon>
        <taxon>Acetobacterales</taxon>
        <taxon>Roseomonadaceae</taxon>
        <taxon>Muricoccus</taxon>
    </lineage>
</organism>
<dbReference type="STRING" id="198092.SAMN02745194_00757"/>